<dbReference type="InterPro" id="IPR041662">
    <property type="entry name" value="SusD-like_2"/>
</dbReference>
<dbReference type="SUPFAM" id="SSF48452">
    <property type="entry name" value="TPR-like"/>
    <property type="match status" value="1"/>
</dbReference>
<sequence length="510" mass="56208">MKKYIYVAVAAFSLASCELDDNTAVNNPSVEAVSPDRYLSAAETSNYGVEVSDIFELSNIWMNNWAGNVYYFASPMSAEYQMQVTSAFAPANNFWNNSYLAMSRYANIYNSPKAGEYSHHAAIAKILMANSMQYIVDFYGDAPFSEAFQREANLTPKYDKGEDIYRSLVLMLNDAIASIDNTTPVVAVGNEDVILQGDMAAWKKVANTIKLRLLLRQSKVTNSSIKSFVDSQLQSLQGQQFVTTNISINPGYGNANADQQNPLINNYGYVNFDASAINTNGWRYIMISNHFATLLNGSNAKTSGTVDTRRGLMYLAAGGTIRGINQGEGQIPGATESSFSRMGWKFLNHQSPTTNSDIDGYVMTAAESYLLQAEAAVLYPAIFSGAQVNYANAVNASFALLGGTAAQAATYLNSLSTKPYGWNGSDGQIAAIQYQRMVALHYFKPQETYINYLKTGYPETPLALTATQPNKPWRLIYPGREYNTNSANVPVVNQADVFVKNQFTPFWNRN</sequence>
<accession>A0ABY7QR44</accession>
<keyword evidence="2" id="KW-1185">Reference proteome</keyword>
<dbReference type="Gene3D" id="1.25.40.390">
    <property type="match status" value="1"/>
</dbReference>
<dbReference type="InterPro" id="IPR011990">
    <property type="entry name" value="TPR-like_helical_dom_sf"/>
</dbReference>
<dbReference type="Proteomes" id="UP001210978">
    <property type="component" value="Chromosome"/>
</dbReference>
<evidence type="ECO:0000313" key="2">
    <source>
        <dbReference type="Proteomes" id="UP001210978"/>
    </source>
</evidence>
<reference evidence="1 2" key="1">
    <citation type="submission" date="2023-01" db="EMBL/GenBank/DDBJ databases">
        <title>Complete genome of Chryseobacterium camelliae VAN22-5A.</title>
        <authorList>
            <person name="Zong G."/>
            <person name="Cao G."/>
        </authorList>
    </citation>
    <scope>NUCLEOTIDE SEQUENCE [LARGE SCALE GENOMIC DNA]</scope>
    <source>
        <strain evidence="1 2">VAN22-5A</strain>
    </source>
</reference>
<organism evidence="1 2">
    <name type="scientific">Chryseobacterium camelliae</name>
    <dbReference type="NCBI Taxonomy" id="1265445"/>
    <lineage>
        <taxon>Bacteria</taxon>
        <taxon>Pseudomonadati</taxon>
        <taxon>Bacteroidota</taxon>
        <taxon>Flavobacteriia</taxon>
        <taxon>Flavobacteriales</taxon>
        <taxon>Weeksellaceae</taxon>
        <taxon>Chryseobacterium group</taxon>
        <taxon>Chryseobacterium</taxon>
    </lineage>
</organism>
<proteinExistence type="predicted"/>
<dbReference type="RefSeq" id="WP_271150056.1">
    <property type="nucleotide sequence ID" value="NZ_CP115859.1"/>
</dbReference>
<dbReference type="EMBL" id="CP115859">
    <property type="protein sequence ID" value="WBV61794.1"/>
    <property type="molecule type" value="Genomic_DNA"/>
</dbReference>
<dbReference type="PROSITE" id="PS51257">
    <property type="entry name" value="PROKAR_LIPOPROTEIN"/>
    <property type="match status" value="1"/>
</dbReference>
<protein>
    <submittedName>
        <fullName evidence="1">SusD/RagB family nutrient-binding outer membrane lipoprotein</fullName>
    </submittedName>
</protein>
<name>A0ABY7QR44_9FLAO</name>
<evidence type="ECO:0000313" key="1">
    <source>
        <dbReference type="EMBL" id="WBV61794.1"/>
    </source>
</evidence>
<gene>
    <name evidence="1" type="ORF">PFY12_06635</name>
</gene>
<keyword evidence="1" id="KW-0449">Lipoprotein</keyword>
<dbReference type="Pfam" id="PF12771">
    <property type="entry name" value="SusD-like_2"/>
    <property type="match status" value="1"/>
</dbReference>